<proteinExistence type="inferred from homology"/>
<protein>
    <submittedName>
        <fullName evidence="5">G-patch domain-containing protein</fullName>
    </submittedName>
</protein>
<dbReference type="WBParaSite" id="Minc3s05545g38403">
    <property type="protein sequence ID" value="Minc3s05545g38403"/>
    <property type="gene ID" value="Minc3s05545g38403"/>
</dbReference>
<feature type="domain" description="G-patch" evidence="3">
    <location>
        <begin position="148"/>
        <end position="168"/>
    </location>
</feature>
<evidence type="ECO:0000256" key="2">
    <source>
        <dbReference type="SAM" id="MobiDB-lite"/>
    </source>
</evidence>
<keyword evidence="4" id="KW-1185">Reference proteome</keyword>
<organism evidence="4 5">
    <name type="scientific">Meloidogyne incognita</name>
    <name type="common">Southern root-knot nematode worm</name>
    <name type="synonym">Oxyuris incognita</name>
    <dbReference type="NCBI Taxonomy" id="6306"/>
    <lineage>
        <taxon>Eukaryota</taxon>
        <taxon>Metazoa</taxon>
        <taxon>Ecdysozoa</taxon>
        <taxon>Nematoda</taxon>
        <taxon>Chromadorea</taxon>
        <taxon>Rhabditida</taxon>
        <taxon>Tylenchina</taxon>
        <taxon>Tylenchomorpha</taxon>
        <taxon>Tylenchoidea</taxon>
        <taxon>Meloidogynidae</taxon>
        <taxon>Meloidogyninae</taxon>
        <taxon>Meloidogyne</taxon>
        <taxon>Meloidogyne incognita group</taxon>
    </lineage>
</organism>
<evidence type="ECO:0000259" key="3">
    <source>
        <dbReference type="PROSITE" id="PS50174"/>
    </source>
</evidence>
<accession>A0A914NJM3</accession>
<dbReference type="GO" id="GO:0006397">
    <property type="term" value="P:mRNA processing"/>
    <property type="evidence" value="ECO:0007669"/>
    <property type="project" value="InterPro"/>
</dbReference>
<feature type="region of interest" description="Disordered" evidence="2">
    <location>
        <begin position="611"/>
        <end position="652"/>
    </location>
</feature>
<feature type="compositionally biased region" description="Acidic residues" evidence="2">
    <location>
        <begin position="685"/>
        <end position="695"/>
    </location>
</feature>
<evidence type="ECO:0000313" key="5">
    <source>
        <dbReference type="WBParaSite" id="Minc3s05545g38403"/>
    </source>
</evidence>
<dbReference type="Proteomes" id="UP000887563">
    <property type="component" value="Unplaced"/>
</dbReference>
<dbReference type="GO" id="GO:0003723">
    <property type="term" value="F:RNA binding"/>
    <property type="evidence" value="ECO:0007669"/>
    <property type="project" value="TreeGrafter"/>
</dbReference>
<feature type="compositionally biased region" description="Polar residues" evidence="2">
    <location>
        <begin position="628"/>
        <end position="643"/>
    </location>
</feature>
<dbReference type="InterPro" id="IPR000467">
    <property type="entry name" value="G_patch_dom"/>
</dbReference>
<dbReference type="PANTHER" id="PTHR13384">
    <property type="entry name" value="G PATCH DOMAIN-CONTAINING PROTEIN 1"/>
    <property type="match status" value="1"/>
</dbReference>
<feature type="region of interest" description="Disordered" evidence="2">
    <location>
        <begin position="685"/>
        <end position="722"/>
    </location>
</feature>
<comment type="similarity">
    <text evidence="1">Belongs to the GPATCH1 family.</text>
</comment>
<dbReference type="AlphaFoldDB" id="A0A914NJM3"/>
<feature type="compositionally biased region" description="Acidic residues" evidence="2">
    <location>
        <begin position="778"/>
        <end position="797"/>
    </location>
</feature>
<dbReference type="Pfam" id="PF07713">
    <property type="entry name" value="DUF1604"/>
    <property type="match status" value="1"/>
</dbReference>
<evidence type="ECO:0000256" key="1">
    <source>
        <dbReference type="ARBA" id="ARBA00008600"/>
    </source>
</evidence>
<feature type="compositionally biased region" description="Polar residues" evidence="2">
    <location>
        <begin position="761"/>
        <end position="772"/>
    </location>
</feature>
<dbReference type="GO" id="GO:0005634">
    <property type="term" value="C:nucleus"/>
    <property type="evidence" value="ECO:0007669"/>
    <property type="project" value="TreeGrafter"/>
</dbReference>
<reference evidence="5" key="1">
    <citation type="submission" date="2022-11" db="UniProtKB">
        <authorList>
            <consortium name="WormBaseParasite"/>
        </authorList>
    </citation>
    <scope>IDENTIFICATION</scope>
</reference>
<dbReference type="PROSITE" id="PS50174">
    <property type="entry name" value="G_PATCH"/>
    <property type="match status" value="1"/>
</dbReference>
<dbReference type="Pfam" id="PF01585">
    <property type="entry name" value="G-patch"/>
    <property type="match status" value="1"/>
</dbReference>
<feature type="region of interest" description="Disordered" evidence="2">
    <location>
        <begin position="761"/>
        <end position="832"/>
    </location>
</feature>
<dbReference type="PANTHER" id="PTHR13384:SF19">
    <property type="entry name" value="G PATCH DOMAIN-CONTAINING PROTEIN 1"/>
    <property type="match status" value="1"/>
</dbReference>
<sequence length="832" mass="94727">MVYGTPFEQLEDEAKSAVSKKPKGIQDEVVTDERGRRRFHGAFTGGFSAGYFNTAGSKHGWVPQTFKSTRTERGERLEQMAEDFMDEEDFGEFGIASRKFRTKSDFMDTLAAPGEERLLAWERAGTSNFVGNDGSLANKLNSLLRPVNDSIGIRILRKMGWRPGKGVGAKMTRRALERQKLIDAKNSGKEAEFDEETVKDIEEIIPTAEFSPDDIKPVEICQKEDVHGMGYKPLQEIGVLSEKYGRVTASLKKTNCSGKGIRGQAFGVGAFEEDDEDIYTNYDLTQYDFEVGSTQSTQLNVPKFDSTFIPSSSSMEGKNSSKSQKFFVADTPPPGWRPSTNRTKSLLFSGRKEISKKLPEAVAKISNQLTPFQRAKLLGERDHSVMEMLSNEQRAKLKINNFTIPDGSKNDNKELHSKHIHDRHRIHHGLSAQPFEEEPLKAHRFRQYVSYLKRGIPFIQPPEMTLLQWESEKADFEEALPSELRALLKDVQERQKPLARLDFARPIAEHLKNRFARESGVDKEDYEEQIKHESSIKPNPQLEAVGSNQFGTATRQLHEWHPAPDLCKRFNISNPYPDSQILGVPGLSGQRYGGQKDYSSEYSLIELAGSLGGKSSTDGQHRRHPSRFDQTSGNEQQHQSTPLIKNEVKETTEEKINSQKKIEVAPIVLLSAIFGDDDIEDDETQIEDEDEEDEEALIHLPKKKQEKEIKKEDEQKQERPIISKESVITILDIVEDDNVYGPAMPPTEFLEEKCNQENNFQLEIKNGSSGNDIITIESEIDEDNSDDSDDDSSDSEEEERRKRKKEKKRKKKMKKKEKKLERKKKRLEKKKH</sequence>
<dbReference type="InterPro" id="IPR011666">
    <property type="entry name" value="DUF1604"/>
</dbReference>
<name>A0A914NJM3_MELIC</name>
<evidence type="ECO:0000313" key="4">
    <source>
        <dbReference type="Proteomes" id="UP000887563"/>
    </source>
</evidence>
<feature type="compositionally biased region" description="Basic residues" evidence="2">
    <location>
        <begin position="801"/>
        <end position="832"/>
    </location>
</feature>
<feature type="compositionally biased region" description="Basic and acidic residues" evidence="2">
    <location>
        <begin position="703"/>
        <end position="722"/>
    </location>
</feature>